<feature type="coiled-coil region" evidence="1">
    <location>
        <begin position="120"/>
        <end position="259"/>
    </location>
</feature>
<feature type="region of interest" description="Disordered" evidence="2">
    <location>
        <begin position="359"/>
        <end position="401"/>
    </location>
</feature>
<evidence type="ECO:0000256" key="1">
    <source>
        <dbReference type="SAM" id="Coils"/>
    </source>
</evidence>
<dbReference type="eggNOG" id="COG4372">
    <property type="taxonomic scope" value="Bacteria"/>
</dbReference>
<reference evidence="4" key="1">
    <citation type="journal article" date="2014" name="BMC Genomics">
        <title>Genome sequencing of two Neorhizobium galegae strains reveals a noeT gene responsible for the unusual acetylation of the nodulation factors.</title>
        <authorList>
            <person name="Osterman J."/>
            <person name="Marsh J."/>
            <person name="Laine P.K."/>
            <person name="Zeng Z."/>
            <person name="Alatalo E."/>
            <person name="Sullivan J.T."/>
            <person name="Young J.P."/>
            <person name="Thomas-Oates J."/>
            <person name="Paulin L."/>
            <person name="Lindstrom K."/>
        </authorList>
    </citation>
    <scope>NUCLEOTIDE SEQUENCE [LARGE SCALE GENOMIC DNA]</scope>
    <source>
        <strain evidence="4">HAMBI 1141</strain>
    </source>
</reference>
<gene>
    <name evidence="3" type="ORF">RG1141_CH27700</name>
</gene>
<feature type="region of interest" description="Disordered" evidence="2">
    <location>
        <begin position="293"/>
        <end position="312"/>
    </location>
</feature>
<proteinExistence type="predicted"/>
<dbReference type="PATRIC" id="fig|1028801.3.peg.2822"/>
<evidence type="ECO:0008006" key="5">
    <source>
        <dbReference type="Google" id="ProtNLM"/>
    </source>
</evidence>
<sequence length="401" mass="44605">MIQFALLFGLGFLSAALAVMLIAPAVHNRIVRYTENRIKATLPISPQEVRAQRDMARAVYAAENARTKQELVQERDKAVALQIRSESLAEETRQLLSEITDLRTQIDTMDVEAADARSRLRQEDSYIQQLKAALETAEQSVAAKDQEIEKLQQRQLLMIADADNFRIDLSTRDTEVENLKFRITALRDERDTLRNDVRLQTSRAKDAEARLAQEEHRVQRLEDKLAKEIADRADRETTLERRLAEIGRLRDKLKGANAEARDSSRALRDSAVVRPVIKAGPKKKITPEDINLREIPHAPPPRQARISGQPDVDPVVARMAEDARSRAMALSERLQNDSGSDEAIRQELAAIAASMVAMTAASEGSSSPIHKILSGKSGNGNRESLAAKSKKTLATAQDANT</sequence>
<evidence type="ECO:0000313" key="3">
    <source>
        <dbReference type="EMBL" id="CDN55107.1"/>
    </source>
</evidence>
<keyword evidence="1" id="KW-0175">Coiled coil</keyword>
<dbReference type="EMBL" id="HG938355">
    <property type="protein sequence ID" value="CDN55107.1"/>
    <property type="molecule type" value="Genomic_DNA"/>
</dbReference>
<dbReference type="KEGG" id="ngl:RG1141_CH27700"/>
<dbReference type="RefSeq" id="WP_038544627.1">
    <property type="nucleotide sequence ID" value="NZ_HG938355.1"/>
</dbReference>
<dbReference type="HOGENOM" id="CLU_060521_1_0_5"/>
<organism evidence="3 4">
    <name type="scientific">Neorhizobium galegae bv. officinalis bv. officinalis str. HAMBI 1141</name>
    <dbReference type="NCBI Taxonomy" id="1028801"/>
    <lineage>
        <taxon>Bacteria</taxon>
        <taxon>Pseudomonadati</taxon>
        <taxon>Pseudomonadota</taxon>
        <taxon>Alphaproteobacteria</taxon>
        <taxon>Hyphomicrobiales</taxon>
        <taxon>Rhizobiaceae</taxon>
        <taxon>Rhizobium/Agrobacterium group</taxon>
        <taxon>Neorhizobium</taxon>
    </lineage>
</organism>
<accession>A0A068T9A2</accession>
<evidence type="ECO:0000256" key="2">
    <source>
        <dbReference type="SAM" id="MobiDB-lite"/>
    </source>
</evidence>
<feature type="compositionally biased region" description="Low complexity" evidence="2">
    <location>
        <begin position="384"/>
        <end position="401"/>
    </location>
</feature>
<dbReference type="Gene3D" id="1.10.287.1490">
    <property type="match status" value="1"/>
</dbReference>
<dbReference type="AlphaFoldDB" id="A0A068T9A2"/>
<evidence type="ECO:0000313" key="4">
    <source>
        <dbReference type="Proteomes" id="UP000028186"/>
    </source>
</evidence>
<name>A0A068T9A2_NEOGA</name>
<dbReference type="Proteomes" id="UP000028186">
    <property type="component" value="Chromosome I"/>
</dbReference>
<protein>
    <recommendedName>
        <fullName evidence="5">Myosin-14</fullName>
    </recommendedName>
</protein>